<evidence type="ECO:0000313" key="2">
    <source>
        <dbReference type="WBParaSite" id="JU765_v2.g9031.t1"/>
    </source>
</evidence>
<sequence>MCYAPRRPVPKRIPLRTKNVERQPFQLRSETPPRVSSRPPMDERITWAPKKPTSQRPMPKKFLFDPATVDKLLQAPRASRTPKTLDSLRTKAEKLLWAPKKPSVFKKRLF</sequence>
<name>A0AC34RPP3_9BILA</name>
<reference evidence="2" key="1">
    <citation type="submission" date="2022-11" db="UniProtKB">
        <authorList>
            <consortium name="WormBaseParasite"/>
        </authorList>
    </citation>
    <scope>IDENTIFICATION</scope>
</reference>
<proteinExistence type="predicted"/>
<evidence type="ECO:0000313" key="1">
    <source>
        <dbReference type="Proteomes" id="UP000887576"/>
    </source>
</evidence>
<dbReference type="Proteomes" id="UP000887576">
    <property type="component" value="Unplaced"/>
</dbReference>
<organism evidence="1 2">
    <name type="scientific">Panagrolaimus sp. JU765</name>
    <dbReference type="NCBI Taxonomy" id="591449"/>
    <lineage>
        <taxon>Eukaryota</taxon>
        <taxon>Metazoa</taxon>
        <taxon>Ecdysozoa</taxon>
        <taxon>Nematoda</taxon>
        <taxon>Chromadorea</taxon>
        <taxon>Rhabditida</taxon>
        <taxon>Tylenchina</taxon>
        <taxon>Panagrolaimomorpha</taxon>
        <taxon>Panagrolaimoidea</taxon>
        <taxon>Panagrolaimidae</taxon>
        <taxon>Panagrolaimus</taxon>
    </lineage>
</organism>
<accession>A0AC34RPP3</accession>
<dbReference type="WBParaSite" id="JU765_v2.g9031.t1">
    <property type="protein sequence ID" value="JU765_v2.g9031.t1"/>
    <property type="gene ID" value="JU765_v2.g9031"/>
</dbReference>
<protein>
    <submittedName>
        <fullName evidence="2">Testicular haploid expressed protein</fullName>
    </submittedName>
</protein>